<proteinExistence type="predicted"/>
<feature type="transmembrane region" description="Helical" evidence="1">
    <location>
        <begin position="201"/>
        <end position="223"/>
    </location>
</feature>
<dbReference type="Proteomes" id="UP000887565">
    <property type="component" value="Unplaced"/>
</dbReference>
<dbReference type="AlphaFoldDB" id="A0A915L9N0"/>
<keyword evidence="2" id="KW-1185">Reference proteome</keyword>
<name>A0A915L9N0_ROMCU</name>
<accession>A0A915L9N0</accession>
<sequence length="254" mass="28472">MAKEKERYIALSTTDKPAKEERYLKFTAATRLKKPQSEFSRAKCSPSTLSIPSDDKSDCILIILRCILKLYEVSWVVKISLTSPIAGTNTTSQKVVVIREKRPQILAPKKRRSNMPAPNTGTDVPTYLWKGQDQCEISRQISGHQSGHKHIAYKTKSPTATARPAYYGYQGALGSNLLTKQIDRVRLEHERVMKEERGQNCCLCGLLALSIFVAAALLAVGFYDRTMPRGSTNLTKSEEIDSPIYFAEVEINQD</sequence>
<keyword evidence="1" id="KW-1133">Transmembrane helix</keyword>
<keyword evidence="1" id="KW-0812">Transmembrane</keyword>
<reference evidence="3" key="1">
    <citation type="submission" date="2022-11" db="UniProtKB">
        <authorList>
            <consortium name="WormBaseParasite"/>
        </authorList>
    </citation>
    <scope>IDENTIFICATION</scope>
</reference>
<keyword evidence="1" id="KW-0472">Membrane</keyword>
<evidence type="ECO:0000313" key="3">
    <source>
        <dbReference type="WBParaSite" id="nRc.2.0.1.t47532-RA"/>
    </source>
</evidence>
<evidence type="ECO:0000313" key="2">
    <source>
        <dbReference type="Proteomes" id="UP000887565"/>
    </source>
</evidence>
<organism evidence="2 3">
    <name type="scientific">Romanomermis culicivorax</name>
    <name type="common">Nematode worm</name>
    <dbReference type="NCBI Taxonomy" id="13658"/>
    <lineage>
        <taxon>Eukaryota</taxon>
        <taxon>Metazoa</taxon>
        <taxon>Ecdysozoa</taxon>
        <taxon>Nematoda</taxon>
        <taxon>Enoplea</taxon>
        <taxon>Dorylaimia</taxon>
        <taxon>Mermithida</taxon>
        <taxon>Mermithoidea</taxon>
        <taxon>Mermithidae</taxon>
        <taxon>Romanomermis</taxon>
    </lineage>
</organism>
<dbReference type="WBParaSite" id="nRc.2.0.1.t47532-RA">
    <property type="protein sequence ID" value="nRc.2.0.1.t47532-RA"/>
    <property type="gene ID" value="nRc.2.0.1.g47532"/>
</dbReference>
<evidence type="ECO:0000256" key="1">
    <source>
        <dbReference type="SAM" id="Phobius"/>
    </source>
</evidence>
<protein>
    <submittedName>
        <fullName evidence="3">Uncharacterized protein</fullName>
    </submittedName>
</protein>